<proteinExistence type="predicted"/>
<dbReference type="InterPro" id="IPR041164">
    <property type="entry name" value="LDcluster4"/>
</dbReference>
<reference evidence="2 3" key="1">
    <citation type="submission" date="2023-08" db="EMBL/GenBank/DDBJ databases">
        <title>Genome sequence of Thermaerobacter compostii strain Ins1, a spore-forming filamentous bacterium isolated from a deep geothermal reservoir.</title>
        <authorList>
            <person name="Bregnard D."/>
            <person name="Gonzalez D."/>
            <person name="Junier P."/>
        </authorList>
    </citation>
    <scope>NUCLEOTIDE SEQUENCE [LARGE SCALE GENOMIC DNA]</scope>
    <source>
        <strain evidence="2 3">Ins1</strain>
    </source>
</reference>
<dbReference type="EMBL" id="CP132508">
    <property type="protein sequence ID" value="WPD18099.1"/>
    <property type="molecule type" value="Genomic_DNA"/>
</dbReference>
<evidence type="ECO:0000256" key="1">
    <source>
        <dbReference type="SAM" id="MobiDB-lite"/>
    </source>
</evidence>
<dbReference type="SUPFAM" id="SSF102405">
    <property type="entry name" value="MCP/YpsA-like"/>
    <property type="match status" value="1"/>
</dbReference>
<dbReference type="RefSeq" id="WP_318749975.1">
    <property type="nucleotide sequence ID" value="NZ_CP132508.1"/>
</dbReference>
<accession>A0ABZ0QN44</accession>
<protein>
    <submittedName>
        <fullName evidence="2">TIGR00725 family protein</fullName>
    </submittedName>
</protein>
<evidence type="ECO:0000313" key="2">
    <source>
        <dbReference type="EMBL" id="WPD18099.1"/>
    </source>
</evidence>
<dbReference type="PANTHER" id="PTHR43393">
    <property type="entry name" value="CYTOKININ RIBOSIDE 5'-MONOPHOSPHATE PHOSPHORIBOHYDROLASE"/>
    <property type="match status" value="1"/>
</dbReference>
<dbReference type="InterPro" id="IPR052341">
    <property type="entry name" value="LOG_family_nucleotidases"/>
</dbReference>
<dbReference type="Pfam" id="PF18306">
    <property type="entry name" value="LDcluster4"/>
    <property type="match status" value="1"/>
</dbReference>
<dbReference type="NCBIfam" id="TIGR00725">
    <property type="entry name" value="TIGR00725 family protein"/>
    <property type="match status" value="1"/>
</dbReference>
<sequence>MRGDYRQNHDPIATAVRPAAPAPLDGPPLRVAVIGDSGAIPPSLRDAARAVGAALARQGAVVLTGGRDGVMAAVCQGAWEAGGLTVGILPGDDPRESNAWLHVPLTTGLGMEWRSMVLIHAADSVVMMGGGNGTLGELSAAYLNGRPVVILAGSGGWSDRIRQVLVEGRYLDGRRTVAIEFATTPEQAAGRAVALARQFRQRHFPGPARWRGLGEAGGGAGDVVTPA</sequence>
<feature type="region of interest" description="Disordered" evidence="1">
    <location>
        <begin position="1"/>
        <end position="21"/>
    </location>
</feature>
<gene>
    <name evidence="2" type="ORF">Q5761_06795</name>
</gene>
<evidence type="ECO:0000313" key="3">
    <source>
        <dbReference type="Proteomes" id="UP001304683"/>
    </source>
</evidence>
<organism evidence="2 3">
    <name type="scientific">Thermaerobacter composti</name>
    <dbReference type="NCBI Taxonomy" id="554949"/>
    <lineage>
        <taxon>Bacteria</taxon>
        <taxon>Bacillati</taxon>
        <taxon>Bacillota</taxon>
        <taxon>Clostridia</taxon>
        <taxon>Eubacteriales</taxon>
        <taxon>Clostridiales Family XVII. Incertae Sedis</taxon>
        <taxon>Thermaerobacter</taxon>
    </lineage>
</organism>
<keyword evidence="3" id="KW-1185">Reference proteome</keyword>
<dbReference type="PANTHER" id="PTHR43393:SF3">
    <property type="entry name" value="LYSINE DECARBOXYLASE-LIKE PROTEIN"/>
    <property type="match status" value="1"/>
</dbReference>
<dbReference type="Gene3D" id="3.40.50.450">
    <property type="match status" value="1"/>
</dbReference>
<name>A0ABZ0QN44_9FIRM</name>
<dbReference type="InterPro" id="IPR005268">
    <property type="entry name" value="CHP00725"/>
</dbReference>
<dbReference type="Proteomes" id="UP001304683">
    <property type="component" value="Chromosome"/>
</dbReference>